<dbReference type="Proteomes" id="UP001050975">
    <property type="component" value="Unassembled WGS sequence"/>
</dbReference>
<dbReference type="EMBL" id="BLAY01000300">
    <property type="protein sequence ID" value="GET44164.1"/>
    <property type="molecule type" value="Genomic_DNA"/>
</dbReference>
<keyword evidence="2" id="KW-1185">Reference proteome</keyword>
<dbReference type="InterPro" id="IPR043502">
    <property type="entry name" value="DNA/RNA_pol_sf"/>
</dbReference>
<dbReference type="RefSeq" id="WP_226593740.1">
    <property type="nucleotide sequence ID" value="NZ_BLAY01000300.1"/>
</dbReference>
<evidence type="ECO:0000313" key="1">
    <source>
        <dbReference type="EMBL" id="GET44164.1"/>
    </source>
</evidence>
<sequence>MRTAATILNIIRERGQGGLPIEDVYRLLYNRDLYLRAYAKHNSNAGAITPGATPETVDGMSLEKINTIIDALRYERYRWTPARRTYIPKKNGKHRPLGMPSWSDKLLQEVIRSILEAYYEPQCERTFPRFSTTTRMSYSTGRNYPKRSSYKVVYRRRYLWVF</sequence>
<evidence type="ECO:0000313" key="2">
    <source>
        <dbReference type="Proteomes" id="UP001050975"/>
    </source>
</evidence>
<keyword evidence="1" id="KW-0548">Nucleotidyltransferase</keyword>
<dbReference type="PANTHER" id="PTHR34047">
    <property type="entry name" value="NUCLEAR INTRON MATURASE 1, MITOCHONDRIAL-RELATED"/>
    <property type="match status" value="1"/>
</dbReference>
<accession>A0AAV3XNR0</accession>
<dbReference type="InterPro" id="IPR051083">
    <property type="entry name" value="GrpII_Intron_Splice-Mob/Def"/>
</dbReference>
<dbReference type="SUPFAM" id="SSF56672">
    <property type="entry name" value="DNA/RNA polymerases"/>
    <property type="match status" value="1"/>
</dbReference>
<reference evidence="1" key="1">
    <citation type="submission" date="2019-10" db="EMBL/GenBank/DDBJ databases">
        <title>Draft genome sequece of Microseira wollei NIES-4236.</title>
        <authorList>
            <person name="Yamaguchi H."/>
            <person name="Suzuki S."/>
            <person name="Kawachi M."/>
        </authorList>
    </citation>
    <scope>NUCLEOTIDE SEQUENCE</scope>
    <source>
        <strain evidence="1">NIES-4236</strain>
    </source>
</reference>
<proteinExistence type="predicted"/>
<gene>
    <name evidence="1" type="ORF">MiSe_89900</name>
</gene>
<protein>
    <submittedName>
        <fullName evidence="1">Reverse transcriptase</fullName>
    </submittedName>
</protein>
<keyword evidence="1" id="KW-0695">RNA-directed DNA polymerase</keyword>
<dbReference type="AlphaFoldDB" id="A0AAV3XNR0"/>
<name>A0AAV3XNR0_9CYAN</name>
<comment type="caution">
    <text evidence="1">The sequence shown here is derived from an EMBL/GenBank/DDBJ whole genome shotgun (WGS) entry which is preliminary data.</text>
</comment>
<dbReference type="PANTHER" id="PTHR34047:SF8">
    <property type="entry name" value="PROTEIN YKFC"/>
    <property type="match status" value="1"/>
</dbReference>
<keyword evidence="1" id="KW-0808">Transferase</keyword>
<organism evidence="1 2">
    <name type="scientific">Microseira wollei NIES-4236</name>
    <dbReference type="NCBI Taxonomy" id="2530354"/>
    <lineage>
        <taxon>Bacteria</taxon>
        <taxon>Bacillati</taxon>
        <taxon>Cyanobacteriota</taxon>
        <taxon>Cyanophyceae</taxon>
        <taxon>Oscillatoriophycideae</taxon>
        <taxon>Aerosakkonematales</taxon>
        <taxon>Aerosakkonemataceae</taxon>
        <taxon>Microseira</taxon>
    </lineage>
</organism>
<dbReference type="GO" id="GO:0003964">
    <property type="term" value="F:RNA-directed DNA polymerase activity"/>
    <property type="evidence" value="ECO:0007669"/>
    <property type="project" value="UniProtKB-KW"/>
</dbReference>